<dbReference type="GO" id="GO:0008177">
    <property type="term" value="F:succinate dehydrogenase (quinone) activity"/>
    <property type="evidence" value="ECO:0007669"/>
    <property type="project" value="UniProtKB-EC"/>
</dbReference>
<dbReference type="PROSITE" id="PS00504">
    <property type="entry name" value="FRD_SDH_FAD_BINDING"/>
    <property type="match status" value="1"/>
</dbReference>
<evidence type="ECO:0000259" key="15">
    <source>
        <dbReference type="Pfam" id="PF00890"/>
    </source>
</evidence>
<comment type="similarity">
    <text evidence="3">Belongs to the FAD-dependent oxidoreductase 2 family. FRD/SDH subfamily.</text>
</comment>
<dbReference type="InterPro" id="IPR036188">
    <property type="entry name" value="FAD/NAD-bd_sf"/>
</dbReference>
<evidence type="ECO:0000256" key="3">
    <source>
        <dbReference type="ARBA" id="ARBA00008040"/>
    </source>
</evidence>
<dbReference type="Pfam" id="PF00890">
    <property type="entry name" value="FAD_binding_2"/>
    <property type="match status" value="1"/>
</dbReference>
<keyword evidence="9" id="KW-0249">Electron transport</keyword>
<dbReference type="HOGENOM" id="CLU_014312_7_1_0"/>
<dbReference type="Pfam" id="PF02910">
    <property type="entry name" value="Succ_DH_flav_C"/>
    <property type="match status" value="1"/>
</dbReference>
<keyword evidence="18" id="KW-1185">Reference proteome</keyword>
<dbReference type="Proteomes" id="UP000000496">
    <property type="component" value="Chromosome gsn.131"/>
</dbReference>
<keyword evidence="5" id="KW-0813">Transport</keyword>
<keyword evidence="11" id="KW-0472">Membrane</keyword>
<dbReference type="AlphaFoldDB" id="F8L5C4"/>
<evidence type="ECO:0000256" key="14">
    <source>
        <dbReference type="SAM" id="Coils"/>
    </source>
</evidence>
<organism evidence="17 18">
    <name type="scientific">Simkania negevensis (strain ATCC VR-1471 / DSM 27360 / Z)</name>
    <dbReference type="NCBI Taxonomy" id="331113"/>
    <lineage>
        <taxon>Bacteria</taxon>
        <taxon>Pseudomonadati</taxon>
        <taxon>Chlamydiota</taxon>
        <taxon>Chlamydiia</taxon>
        <taxon>Parachlamydiales</taxon>
        <taxon>Simkaniaceae</taxon>
        <taxon>Simkania</taxon>
    </lineage>
</organism>
<evidence type="ECO:0000256" key="4">
    <source>
        <dbReference type="ARBA" id="ARBA00012792"/>
    </source>
</evidence>
<dbReference type="STRING" id="331113.SNE_A01370"/>
<dbReference type="FunFam" id="3.50.50.60:FF:000009">
    <property type="entry name" value="Succinate dehydrogenase flavoprotein subunit"/>
    <property type="match status" value="1"/>
</dbReference>
<dbReference type="SUPFAM" id="SSF46977">
    <property type="entry name" value="Succinate dehydrogenase/fumarate reductase flavoprotein C-terminal domain"/>
    <property type="match status" value="1"/>
</dbReference>
<comment type="catalytic activity">
    <reaction evidence="12">
        <text>a quinone + succinate = fumarate + a quinol</text>
        <dbReference type="Rhea" id="RHEA:40523"/>
        <dbReference type="ChEBI" id="CHEBI:24646"/>
        <dbReference type="ChEBI" id="CHEBI:29806"/>
        <dbReference type="ChEBI" id="CHEBI:30031"/>
        <dbReference type="ChEBI" id="CHEBI:132124"/>
        <dbReference type="EC" id="1.3.5.1"/>
    </reaction>
</comment>
<dbReference type="InterPro" id="IPR037099">
    <property type="entry name" value="Fum_R/Succ_DH_flav-like_C_sf"/>
</dbReference>
<dbReference type="RefSeq" id="WP_013942481.1">
    <property type="nucleotide sequence ID" value="NC_015713.1"/>
</dbReference>
<keyword evidence="10 17" id="KW-0560">Oxidoreductase</keyword>
<dbReference type="Gene3D" id="3.90.700.10">
    <property type="entry name" value="Succinate dehydrogenase/fumarate reductase flavoprotein, catalytic domain"/>
    <property type="match status" value="1"/>
</dbReference>
<keyword evidence="14" id="KW-0175">Coiled coil</keyword>
<dbReference type="GO" id="GO:0005886">
    <property type="term" value="C:plasma membrane"/>
    <property type="evidence" value="ECO:0007669"/>
    <property type="project" value="UniProtKB-SubCell"/>
</dbReference>
<evidence type="ECO:0000313" key="18">
    <source>
        <dbReference type="Proteomes" id="UP000000496"/>
    </source>
</evidence>
<dbReference type="KEGG" id="sng:SNE_A01370"/>
<dbReference type="eggNOG" id="COG1053">
    <property type="taxonomic scope" value="Bacteria"/>
</dbReference>
<dbReference type="Gene3D" id="3.10.20.820">
    <property type="match status" value="1"/>
</dbReference>
<dbReference type="InterPro" id="IPR030664">
    <property type="entry name" value="SdhA/FrdA/AprA"/>
</dbReference>
<sequence length="629" mass="70798">MRKKEVIVVGGGLAGLSAAMRLAENGCHVKIISVTQVKRSHSVCAQGGINAAVNIKGEEDSPIIHTYDTIKGGDFLGQQPPILEMCLCAPLIIQMMDRFGCTFNRTPEGNIDFRRFGGTLYNRTAFCGASTGQQLLYSLDEQVRRFEVKGQVSKFEHHEFMRLVLDDAGIARGIVVMNLFNLELEVLRADAVIIATGGPGLIFKRSTNSTFCTGAANGRLYMQGMKYGNGEFIQIHPTAIPGSDKLRLMSESIRGEGGRVWVYGDASKTIETPDGQTIPCGETGKPWYFLEELYPAFGNLVPRDIGAREILRIIELGLGVEGRDEVYLDVTHLPEQSVHKLESVLHIYQRFTGENPRKVPMRIAPAVHYSMGGAWVDWPSADDPDRMARFRQMSNLPGCFVAGEAEYQYHGANRLGANSLLSCIFGGLVAGVEVPRYLDSLSGTWEDTPEQFFQDALKHEVNFKEDLMSRDGSENVHMLHEELAKVMVQNVTVKRNNQDLKKTLDKIKEIRERYKNIRLDDQGHRLNQTYIFANQFQSMLELALVVTKGALLRDEFRGSHFKPEFPERDDENWLKETIATYDPKSDEPQITYGDIDMRHLKPLKRDYVKAKRVKPQLENIPKNIQLPIE</sequence>
<evidence type="ECO:0000256" key="12">
    <source>
        <dbReference type="ARBA" id="ARBA00049220"/>
    </source>
</evidence>
<accession>F8L5C4</accession>
<evidence type="ECO:0000256" key="9">
    <source>
        <dbReference type="ARBA" id="ARBA00022982"/>
    </source>
</evidence>
<dbReference type="InterPro" id="IPR003952">
    <property type="entry name" value="FRD_SDH_FAD_BS"/>
</dbReference>
<reference evidence="17 18" key="2">
    <citation type="journal article" date="2011" name="Mol. Biol. Evol.">
        <title>Unity in variety--the pan-genome of the Chlamydiae.</title>
        <authorList>
            <person name="Collingro A."/>
            <person name="Tischler P."/>
            <person name="Weinmaier T."/>
            <person name="Penz T."/>
            <person name="Heinz E."/>
            <person name="Brunham R.C."/>
            <person name="Read T.D."/>
            <person name="Bavoil P.M."/>
            <person name="Sachse K."/>
            <person name="Kahane S."/>
            <person name="Friedman M.G."/>
            <person name="Rattei T."/>
            <person name="Myers G.S."/>
            <person name="Horn M."/>
        </authorList>
    </citation>
    <scope>NUCLEOTIDE SEQUENCE [LARGE SCALE GENOMIC DNA]</scope>
    <source>
        <strain evidence="18">ATCC VR-1471 / Z</strain>
    </source>
</reference>
<evidence type="ECO:0000256" key="7">
    <source>
        <dbReference type="ARBA" id="ARBA00022630"/>
    </source>
</evidence>
<evidence type="ECO:0000256" key="5">
    <source>
        <dbReference type="ARBA" id="ARBA00022448"/>
    </source>
</evidence>
<dbReference type="InterPro" id="IPR015939">
    <property type="entry name" value="Fum_Rdtase/Succ_DH_flav-like_C"/>
</dbReference>
<feature type="active site" description="Proton acceptor" evidence="13">
    <location>
        <position position="303"/>
    </location>
</feature>
<evidence type="ECO:0000256" key="13">
    <source>
        <dbReference type="PIRSR" id="PIRSR630664-50"/>
    </source>
</evidence>
<dbReference type="GO" id="GO:0009061">
    <property type="term" value="P:anaerobic respiration"/>
    <property type="evidence" value="ECO:0007669"/>
    <property type="project" value="TreeGrafter"/>
</dbReference>
<dbReference type="EC" id="1.3.5.1" evidence="4"/>
<dbReference type="GO" id="GO:0009055">
    <property type="term" value="F:electron transfer activity"/>
    <property type="evidence" value="ECO:0007669"/>
    <property type="project" value="TreeGrafter"/>
</dbReference>
<evidence type="ECO:0000256" key="1">
    <source>
        <dbReference type="ARBA" id="ARBA00001974"/>
    </source>
</evidence>
<gene>
    <name evidence="17" type="primary">sdhA</name>
    <name evidence="17" type="ordered locus">SNE_A01370</name>
</gene>
<protein>
    <recommendedName>
        <fullName evidence="4">succinate dehydrogenase</fullName>
        <ecNumber evidence="4">1.3.5.1</ecNumber>
    </recommendedName>
</protein>
<name>F8L5C4_SIMNZ</name>
<keyword evidence="8" id="KW-0274">FAD</keyword>
<dbReference type="EMBL" id="FR872582">
    <property type="protein sequence ID" value="CCB88014.1"/>
    <property type="molecule type" value="Genomic_DNA"/>
</dbReference>
<comment type="subcellular location">
    <subcellularLocation>
        <location evidence="2">Cell inner membrane</location>
        <topology evidence="2">Peripheral membrane protein</topology>
        <orientation evidence="2">Cytoplasmic side</orientation>
    </subcellularLocation>
</comment>
<proteinExistence type="inferred from homology"/>
<evidence type="ECO:0000256" key="8">
    <source>
        <dbReference type="ARBA" id="ARBA00022827"/>
    </source>
</evidence>
<comment type="cofactor">
    <cofactor evidence="1">
        <name>FAD</name>
        <dbReference type="ChEBI" id="CHEBI:57692"/>
    </cofactor>
</comment>
<evidence type="ECO:0000259" key="16">
    <source>
        <dbReference type="Pfam" id="PF02910"/>
    </source>
</evidence>
<dbReference type="NCBIfam" id="TIGR01811">
    <property type="entry name" value="sdhA_Bsu"/>
    <property type="match status" value="1"/>
</dbReference>
<keyword evidence="6" id="KW-1003">Cell membrane</keyword>
<reference key="1">
    <citation type="journal article" date="2011" name="Mol. Biol. Evol.">
        <title>Unity in variety -- the pan-genome of the Chlamydiae.</title>
        <authorList>
            <person name="Collingro A."/>
            <person name="Tischler P."/>
            <person name="Weinmaier T."/>
            <person name="Penz T."/>
            <person name="Heinz E."/>
            <person name="Brunham R.C."/>
            <person name="Read T.D."/>
            <person name="Bavoil P.M."/>
            <person name="Sachse K."/>
            <person name="Kahane S."/>
            <person name="Friedman M.G."/>
            <person name="Rattei T."/>
            <person name="Myers G.S.A."/>
            <person name="Horn M."/>
        </authorList>
    </citation>
    <scope>NUCLEOTIDE SEQUENCE</scope>
    <source>
        <strain>Z</strain>
    </source>
</reference>
<dbReference type="InterPro" id="IPR011280">
    <property type="entry name" value="Succ_DH/Fum_Rdt_flav_su"/>
</dbReference>
<dbReference type="InterPro" id="IPR027477">
    <property type="entry name" value="Succ_DH/fumarate_Rdtase_cat_sf"/>
</dbReference>
<evidence type="ECO:0000256" key="11">
    <source>
        <dbReference type="ARBA" id="ARBA00023136"/>
    </source>
</evidence>
<dbReference type="SUPFAM" id="SSF56425">
    <property type="entry name" value="Succinate dehydrogenase/fumarate reductase flavoprotein, catalytic domain"/>
    <property type="match status" value="1"/>
</dbReference>
<evidence type="ECO:0000256" key="6">
    <source>
        <dbReference type="ARBA" id="ARBA00022475"/>
    </source>
</evidence>
<dbReference type="PRINTS" id="PR00420">
    <property type="entry name" value="RNGMNOXGNASE"/>
</dbReference>
<feature type="coiled-coil region" evidence="14">
    <location>
        <begin position="493"/>
        <end position="520"/>
    </location>
</feature>
<evidence type="ECO:0000256" key="10">
    <source>
        <dbReference type="ARBA" id="ARBA00023002"/>
    </source>
</evidence>
<evidence type="ECO:0000313" key="17">
    <source>
        <dbReference type="EMBL" id="CCB88014.1"/>
    </source>
</evidence>
<dbReference type="OrthoDB" id="9806724at2"/>
<dbReference type="InterPro" id="IPR003953">
    <property type="entry name" value="FAD-dep_OxRdtase_2_FAD-bd"/>
</dbReference>
<feature type="domain" description="Fumarate reductase/succinate dehydrogenase flavoprotein-like C-terminal" evidence="16">
    <location>
        <begin position="480"/>
        <end position="607"/>
    </location>
</feature>
<dbReference type="Gene3D" id="3.50.50.60">
    <property type="entry name" value="FAD/NAD(P)-binding domain"/>
    <property type="match status" value="1"/>
</dbReference>
<feature type="domain" description="FAD-dependent oxidoreductase 2 FAD-binding" evidence="15">
    <location>
        <begin position="6"/>
        <end position="420"/>
    </location>
</feature>
<dbReference type="PANTHER" id="PTHR11632:SF53">
    <property type="entry name" value="SUCCINATE DEHYDROGENASE FLAVOPROTEIN SUBUNIT"/>
    <property type="match status" value="1"/>
</dbReference>
<dbReference type="GO" id="GO:0050660">
    <property type="term" value="F:flavin adenine dinucleotide binding"/>
    <property type="evidence" value="ECO:0007669"/>
    <property type="project" value="TreeGrafter"/>
</dbReference>
<evidence type="ECO:0000256" key="2">
    <source>
        <dbReference type="ARBA" id="ARBA00004515"/>
    </source>
</evidence>
<dbReference type="NCBIfam" id="NF006392">
    <property type="entry name" value="PRK08641.1"/>
    <property type="match status" value="1"/>
</dbReference>
<keyword evidence="7" id="KW-0285">Flavoprotein</keyword>
<dbReference type="SUPFAM" id="SSF51905">
    <property type="entry name" value="FAD/NAD(P)-binding domain"/>
    <property type="match status" value="1"/>
</dbReference>
<dbReference type="PANTHER" id="PTHR11632">
    <property type="entry name" value="SUCCINATE DEHYDROGENASE 2 FLAVOPROTEIN SUBUNIT"/>
    <property type="match status" value="1"/>
</dbReference>
<dbReference type="Gene3D" id="1.20.58.100">
    <property type="entry name" value="Fumarate reductase/succinate dehydrogenase flavoprotein-like, C-terminal domain"/>
    <property type="match status" value="1"/>
</dbReference>